<accession>A0ABU1HBN7</accession>
<evidence type="ECO:0000313" key="2">
    <source>
        <dbReference type="Proteomes" id="UP001251374"/>
    </source>
</evidence>
<reference evidence="1 2" key="1">
    <citation type="submission" date="2023-04" db="EMBL/GenBank/DDBJ databases">
        <title>A long-awaited taxogenomic arrangement of the family Halomonadaceae.</title>
        <authorList>
            <person name="De La Haba R."/>
            <person name="Chuvochina M."/>
            <person name="Wittouck S."/>
            <person name="Arahal D.R."/>
            <person name="Sanchez-Porro C."/>
            <person name="Hugenholtz P."/>
            <person name="Ventosa A."/>
        </authorList>
    </citation>
    <scope>NUCLEOTIDE SEQUENCE [LARGE SCALE GENOMIC DNA]</scope>
    <source>
        <strain evidence="1 2">DSM 26770</strain>
    </source>
</reference>
<dbReference type="Pfam" id="PF13997">
    <property type="entry name" value="YqjK"/>
    <property type="match status" value="1"/>
</dbReference>
<protein>
    <submittedName>
        <fullName evidence="1">YqjK family protein</fullName>
    </submittedName>
</protein>
<dbReference type="InterPro" id="IPR025612">
    <property type="entry name" value="YqjK"/>
</dbReference>
<comment type="caution">
    <text evidence="1">The sequence shown here is derived from an EMBL/GenBank/DDBJ whole genome shotgun (WGS) entry which is preliminary data.</text>
</comment>
<sequence>MTTKTPSARELRRQRKAALETQIEQQRIDIMVESSRWLGATQQIDRTFRRIKLPTYTLGGLALLASARHPHALVRFAQRGVAGVLLLRRAQRLLRMLRR</sequence>
<name>A0ABU1HBN7_9GAMM</name>
<dbReference type="EMBL" id="JARWAM010000004">
    <property type="protein sequence ID" value="MDR5904884.1"/>
    <property type="molecule type" value="Genomic_DNA"/>
</dbReference>
<organism evidence="1 2">
    <name type="scientific">Franzmannia qiaohouensis</name>
    <dbReference type="NCBI Taxonomy" id="1329370"/>
    <lineage>
        <taxon>Bacteria</taxon>
        <taxon>Pseudomonadati</taxon>
        <taxon>Pseudomonadota</taxon>
        <taxon>Gammaproteobacteria</taxon>
        <taxon>Oceanospirillales</taxon>
        <taxon>Halomonadaceae</taxon>
        <taxon>Franzmannia</taxon>
    </lineage>
</organism>
<dbReference type="Proteomes" id="UP001251374">
    <property type="component" value="Unassembled WGS sequence"/>
</dbReference>
<dbReference type="RefSeq" id="WP_309718497.1">
    <property type="nucleotide sequence ID" value="NZ_JARWAM010000004.1"/>
</dbReference>
<gene>
    <name evidence="1" type="ORF">QC821_06315</name>
</gene>
<keyword evidence="2" id="KW-1185">Reference proteome</keyword>
<evidence type="ECO:0000313" key="1">
    <source>
        <dbReference type="EMBL" id="MDR5904884.1"/>
    </source>
</evidence>
<proteinExistence type="predicted"/>